<keyword evidence="5" id="KW-1185">Reference proteome</keyword>
<proteinExistence type="predicted"/>
<dbReference type="InterPro" id="IPR036264">
    <property type="entry name" value="Bact_exopeptidase_dim_dom"/>
</dbReference>
<dbReference type="SUPFAM" id="SSF55031">
    <property type="entry name" value="Bacterial exopeptidase dimerisation domain"/>
    <property type="match status" value="1"/>
</dbReference>
<protein>
    <recommendedName>
        <fullName evidence="3">Peptidase M20 dimerisation domain-containing protein</fullName>
    </recommendedName>
</protein>
<name>A0A0L0G235_9EUKA</name>
<dbReference type="PANTHER" id="PTHR43808:SF3">
    <property type="entry name" value="ACETYLORNITHINE DEACETYLASE"/>
    <property type="match status" value="1"/>
</dbReference>
<keyword evidence="2" id="KW-0378">Hydrolase</keyword>
<evidence type="ECO:0000256" key="2">
    <source>
        <dbReference type="ARBA" id="ARBA00022801"/>
    </source>
</evidence>
<organism evidence="4 5">
    <name type="scientific">Sphaeroforma arctica JP610</name>
    <dbReference type="NCBI Taxonomy" id="667725"/>
    <lineage>
        <taxon>Eukaryota</taxon>
        <taxon>Ichthyosporea</taxon>
        <taxon>Ichthyophonida</taxon>
        <taxon>Sphaeroforma</taxon>
    </lineage>
</organism>
<keyword evidence="1" id="KW-0479">Metal-binding</keyword>
<dbReference type="RefSeq" id="XP_014157094.1">
    <property type="nucleotide sequence ID" value="XM_014301619.1"/>
</dbReference>
<gene>
    <name evidence="4" type="ORF">SARC_04524</name>
</gene>
<dbReference type="STRING" id="667725.A0A0L0G235"/>
<evidence type="ECO:0000256" key="1">
    <source>
        <dbReference type="ARBA" id="ARBA00022723"/>
    </source>
</evidence>
<sequence>MTDFMQNFQLDEKRFLALLEKMINNAAAVQVVWCDASDSQPCLGTASTFVWHLTATGKLFHSGFPTKTVNAAELAMDAVHAMQDHFYSSFPPHARENDFKFDSPSSFKPTQMSLPGHGSFNQMPAVAKISGDCRLTPFYEVEEVMHNMKTYVEELNKDLSVLPGRGPSKYVVGGIDSAVSLEFNLPFMRGVYVDNASPGYKALAKAVQDVRGDFAPYAVCGSLPLVGDLKKGGLDLQMIG</sequence>
<dbReference type="InterPro" id="IPR011650">
    <property type="entry name" value="Peptidase_M20_dimer"/>
</dbReference>
<evidence type="ECO:0000313" key="4">
    <source>
        <dbReference type="EMBL" id="KNC83192.1"/>
    </source>
</evidence>
<dbReference type="Proteomes" id="UP000054560">
    <property type="component" value="Unassembled WGS sequence"/>
</dbReference>
<evidence type="ECO:0000259" key="3">
    <source>
        <dbReference type="Pfam" id="PF07687"/>
    </source>
</evidence>
<feature type="domain" description="Peptidase M20 dimerisation" evidence="3">
    <location>
        <begin position="51"/>
        <end position="157"/>
    </location>
</feature>
<dbReference type="InterPro" id="IPR050072">
    <property type="entry name" value="Peptidase_M20A"/>
</dbReference>
<dbReference type="OrthoDB" id="7832001at2759"/>
<dbReference type="AlphaFoldDB" id="A0A0L0G235"/>
<accession>A0A0L0G235</accession>
<evidence type="ECO:0000313" key="5">
    <source>
        <dbReference type="Proteomes" id="UP000054560"/>
    </source>
</evidence>
<dbReference type="PANTHER" id="PTHR43808">
    <property type="entry name" value="ACETYLORNITHINE DEACETYLASE"/>
    <property type="match status" value="1"/>
</dbReference>
<dbReference type="EMBL" id="KQ241855">
    <property type="protein sequence ID" value="KNC83192.1"/>
    <property type="molecule type" value="Genomic_DNA"/>
</dbReference>
<dbReference type="eggNOG" id="KOG2276">
    <property type="taxonomic scope" value="Eukaryota"/>
</dbReference>
<dbReference type="Pfam" id="PF07687">
    <property type="entry name" value="M20_dimer"/>
    <property type="match status" value="1"/>
</dbReference>
<dbReference type="Gene3D" id="3.30.70.360">
    <property type="match status" value="1"/>
</dbReference>
<reference evidence="4 5" key="1">
    <citation type="submission" date="2011-02" db="EMBL/GenBank/DDBJ databases">
        <title>The Genome Sequence of Sphaeroforma arctica JP610.</title>
        <authorList>
            <consortium name="The Broad Institute Genome Sequencing Platform"/>
            <person name="Russ C."/>
            <person name="Cuomo C."/>
            <person name="Young S.K."/>
            <person name="Zeng Q."/>
            <person name="Gargeya S."/>
            <person name="Alvarado L."/>
            <person name="Berlin A."/>
            <person name="Chapman S.B."/>
            <person name="Chen Z."/>
            <person name="Freedman E."/>
            <person name="Gellesch M."/>
            <person name="Goldberg J."/>
            <person name="Griggs A."/>
            <person name="Gujja S."/>
            <person name="Heilman E."/>
            <person name="Heiman D."/>
            <person name="Howarth C."/>
            <person name="Mehta T."/>
            <person name="Neiman D."/>
            <person name="Pearson M."/>
            <person name="Roberts A."/>
            <person name="Saif S."/>
            <person name="Shea T."/>
            <person name="Shenoy N."/>
            <person name="Sisk P."/>
            <person name="Stolte C."/>
            <person name="Sykes S."/>
            <person name="White J."/>
            <person name="Yandava C."/>
            <person name="Burger G."/>
            <person name="Gray M.W."/>
            <person name="Holland P.W.H."/>
            <person name="King N."/>
            <person name="Lang F.B.F."/>
            <person name="Roger A.J."/>
            <person name="Ruiz-Trillo I."/>
            <person name="Haas B."/>
            <person name="Nusbaum C."/>
            <person name="Birren B."/>
        </authorList>
    </citation>
    <scope>NUCLEOTIDE SEQUENCE [LARGE SCALE GENOMIC DNA]</scope>
    <source>
        <strain evidence="4 5">JP610</strain>
    </source>
</reference>
<dbReference type="GeneID" id="25905028"/>
<dbReference type="GO" id="GO:0016787">
    <property type="term" value="F:hydrolase activity"/>
    <property type="evidence" value="ECO:0007669"/>
    <property type="project" value="UniProtKB-KW"/>
</dbReference>